<dbReference type="EMBL" id="BK015447">
    <property type="protein sequence ID" value="DAE07276.1"/>
    <property type="molecule type" value="Genomic_DNA"/>
</dbReference>
<protein>
    <submittedName>
        <fullName evidence="1">Uncharacterized protein</fullName>
    </submittedName>
</protein>
<reference evidence="1" key="1">
    <citation type="journal article" date="2021" name="Proc. Natl. Acad. Sci. U.S.A.">
        <title>A Catalog of Tens of Thousands of Viruses from Human Metagenomes Reveals Hidden Associations with Chronic Diseases.</title>
        <authorList>
            <person name="Tisza M.J."/>
            <person name="Buck C.B."/>
        </authorList>
    </citation>
    <scope>NUCLEOTIDE SEQUENCE</scope>
    <source>
        <strain evidence="1">CtOSJ35</strain>
    </source>
</reference>
<organism evidence="1">
    <name type="scientific">Siphoviridae sp. ctOSJ35</name>
    <dbReference type="NCBI Taxonomy" id="2825479"/>
    <lineage>
        <taxon>Viruses</taxon>
        <taxon>Duplodnaviria</taxon>
        <taxon>Heunggongvirae</taxon>
        <taxon>Uroviricota</taxon>
        <taxon>Caudoviricetes</taxon>
    </lineage>
</organism>
<evidence type="ECO:0000313" key="1">
    <source>
        <dbReference type="EMBL" id="DAE07276.1"/>
    </source>
</evidence>
<proteinExistence type="predicted"/>
<sequence length="421" mass="44568">MPKSTTNLSLSTYDSTIDKDNLSKMWFDETFGYSNSNMTKIDDAYGELKESAPTKTGEGASGDWNINITGTAQTAIHDGVGNDINSTYVKDIEAKDGTLTVRKGNNVSSTVDISSPKGYVLSKEAYFNNSTDINEGVWLHIGNIKNTSDNDFLKVSVNMYIDGTLSTKNQEIQSVIVEGFVGENICIHDKAQETADLLNTAYTFFEDSYTNNWNSLQQDTALVDDIESVSTVYLVPTSGGNGTSSAELWVSAPLTNLKVAVTVTTSDKNNWEFVLEESPNVTTSEFKISPLKETTIITSEDVAGASNTGVVRIGSGIAVDEAGIISVSPAANAYVGGVKAGGNNVKIASDGTISVPDATSTTKGAVKIGQNLTVSDGSVSLTQDNVSSAIGFIPTKITAGTTDLTAGTSPLETGVVYLYYV</sequence>
<accession>A0A8S5PM71</accession>
<name>A0A8S5PM71_9CAUD</name>